<gene>
    <name evidence="1" type="ORF">PVK06_047086</name>
</gene>
<evidence type="ECO:0000313" key="2">
    <source>
        <dbReference type="Proteomes" id="UP001358586"/>
    </source>
</evidence>
<evidence type="ECO:0000313" key="1">
    <source>
        <dbReference type="EMBL" id="KAK5770923.1"/>
    </source>
</evidence>
<dbReference type="EMBL" id="JARKNE010000013">
    <property type="protein sequence ID" value="KAK5770923.1"/>
    <property type="molecule type" value="Genomic_DNA"/>
</dbReference>
<dbReference type="PANTHER" id="PTHR46890">
    <property type="entry name" value="NON-LTR RETROLELEMENT REVERSE TRANSCRIPTASE-LIKE PROTEIN-RELATED"/>
    <property type="match status" value="1"/>
</dbReference>
<proteinExistence type="predicted"/>
<keyword evidence="2" id="KW-1185">Reference proteome</keyword>
<reference evidence="1 2" key="1">
    <citation type="submission" date="2023-03" db="EMBL/GenBank/DDBJ databases">
        <title>WGS of Gossypium arboreum.</title>
        <authorList>
            <person name="Yu D."/>
        </authorList>
    </citation>
    <scope>NUCLEOTIDE SEQUENCE [LARGE SCALE GENOMIC DNA]</scope>
    <source>
        <tissue evidence="1">Leaf</tissue>
    </source>
</reference>
<dbReference type="PANTHER" id="PTHR46890:SF1">
    <property type="entry name" value="REVERSE TRANSCRIPTASE DOMAIN-CONTAINING PROTEIN"/>
    <property type="match status" value="1"/>
</dbReference>
<dbReference type="InterPro" id="IPR052343">
    <property type="entry name" value="Retrotransposon-Effector_Assoc"/>
</dbReference>
<accession>A0ABR0MCH8</accession>
<evidence type="ECO:0008006" key="3">
    <source>
        <dbReference type="Google" id="ProtNLM"/>
    </source>
</evidence>
<organism evidence="1 2">
    <name type="scientific">Gossypium arboreum</name>
    <name type="common">Tree cotton</name>
    <name type="synonym">Gossypium nanking</name>
    <dbReference type="NCBI Taxonomy" id="29729"/>
    <lineage>
        <taxon>Eukaryota</taxon>
        <taxon>Viridiplantae</taxon>
        <taxon>Streptophyta</taxon>
        <taxon>Embryophyta</taxon>
        <taxon>Tracheophyta</taxon>
        <taxon>Spermatophyta</taxon>
        <taxon>Magnoliopsida</taxon>
        <taxon>eudicotyledons</taxon>
        <taxon>Gunneridae</taxon>
        <taxon>Pentapetalae</taxon>
        <taxon>rosids</taxon>
        <taxon>malvids</taxon>
        <taxon>Malvales</taxon>
        <taxon>Malvaceae</taxon>
        <taxon>Malvoideae</taxon>
        <taxon>Gossypium</taxon>
    </lineage>
</organism>
<name>A0ABR0MCH8_GOSAR</name>
<sequence>MALDVEIVVIGWDLSLGVQSRRALALSSVWLHKGGEGEKGGNFYGSWAPGNRLWDVRDKSGYANGIDLVLGINLEENSTSSLQWGGNSSTGQDRDKSWSFLKSLYGTEGILWFAYWDFNEIMYGVEKKGGLPRDERRMEVFQNVLEDCHLMDIQLNFEIEKDELYWEQRARVNWLKLGDRNTSFFHSQRHNHGEEISFVKCWIESLMKCVSTVSYSVAFNGHVGEKFRPTRRLRQGDPLSPFLFLICGDGLSSLMRLAMREGLLRGVKASRSGPQEEERRMVASILGVRRSNDLEHYLGFPNMFGRGQQSHFSTLPYNNREAHAGLQVVQLGISMGFNSLAIMGDSRTVIRDIQSKKRCEEATNLWNPTVDVDWIRN</sequence>
<dbReference type="Proteomes" id="UP001358586">
    <property type="component" value="Chromosome 13"/>
</dbReference>
<comment type="caution">
    <text evidence="1">The sequence shown here is derived from an EMBL/GenBank/DDBJ whole genome shotgun (WGS) entry which is preliminary data.</text>
</comment>
<protein>
    <recommendedName>
        <fullName evidence="3">RNase H type-1 domain-containing protein</fullName>
    </recommendedName>
</protein>